<evidence type="ECO:0000313" key="3">
    <source>
        <dbReference type="EMBL" id="KAJ8935556.1"/>
    </source>
</evidence>
<feature type="region of interest" description="Disordered" evidence="2">
    <location>
        <begin position="298"/>
        <end position="357"/>
    </location>
</feature>
<keyword evidence="1" id="KW-0175">Coiled coil</keyword>
<feature type="coiled-coil region" evidence="1">
    <location>
        <begin position="165"/>
        <end position="192"/>
    </location>
</feature>
<gene>
    <name evidence="3" type="ORF">NQ318_019540</name>
</gene>
<dbReference type="Proteomes" id="UP001162162">
    <property type="component" value="Unassembled WGS sequence"/>
</dbReference>
<feature type="compositionally biased region" description="Acidic residues" evidence="2">
    <location>
        <begin position="76"/>
        <end position="93"/>
    </location>
</feature>
<name>A0AAV8XAU0_9CUCU</name>
<protein>
    <submittedName>
        <fullName evidence="3">Uncharacterized protein</fullName>
    </submittedName>
</protein>
<organism evidence="3 4">
    <name type="scientific">Aromia moschata</name>
    <dbReference type="NCBI Taxonomy" id="1265417"/>
    <lineage>
        <taxon>Eukaryota</taxon>
        <taxon>Metazoa</taxon>
        <taxon>Ecdysozoa</taxon>
        <taxon>Arthropoda</taxon>
        <taxon>Hexapoda</taxon>
        <taxon>Insecta</taxon>
        <taxon>Pterygota</taxon>
        <taxon>Neoptera</taxon>
        <taxon>Endopterygota</taxon>
        <taxon>Coleoptera</taxon>
        <taxon>Polyphaga</taxon>
        <taxon>Cucujiformia</taxon>
        <taxon>Chrysomeloidea</taxon>
        <taxon>Cerambycidae</taxon>
        <taxon>Cerambycinae</taxon>
        <taxon>Callichromatini</taxon>
        <taxon>Aromia</taxon>
    </lineage>
</organism>
<dbReference type="EMBL" id="JAPWTK010000865">
    <property type="protein sequence ID" value="KAJ8935556.1"/>
    <property type="molecule type" value="Genomic_DNA"/>
</dbReference>
<feature type="compositionally biased region" description="Acidic residues" evidence="2">
    <location>
        <begin position="307"/>
        <end position="329"/>
    </location>
</feature>
<reference evidence="3" key="1">
    <citation type="journal article" date="2023" name="Insect Mol. Biol.">
        <title>Genome sequencing provides insights into the evolution of gene families encoding plant cell wall-degrading enzymes in longhorned beetles.</title>
        <authorList>
            <person name="Shin N.R."/>
            <person name="Okamura Y."/>
            <person name="Kirsch R."/>
            <person name="Pauchet Y."/>
        </authorList>
    </citation>
    <scope>NUCLEOTIDE SEQUENCE</scope>
    <source>
        <strain evidence="3">AMC_N1</strain>
    </source>
</reference>
<accession>A0AAV8XAU0</accession>
<feature type="region of interest" description="Disordered" evidence="2">
    <location>
        <begin position="1"/>
        <end position="135"/>
    </location>
</feature>
<dbReference type="AlphaFoldDB" id="A0AAV8XAU0"/>
<feature type="region of interest" description="Disordered" evidence="2">
    <location>
        <begin position="259"/>
        <end position="279"/>
    </location>
</feature>
<evidence type="ECO:0000313" key="4">
    <source>
        <dbReference type="Proteomes" id="UP001162162"/>
    </source>
</evidence>
<keyword evidence="4" id="KW-1185">Reference proteome</keyword>
<comment type="caution">
    <text evidence="3">The sequence shown here is derived from an EMBL/GenBank/DDBJ whole genome shotgun (WGS) entry which is preliminary data.</text>
</comment>
<proteinExistence type="predicted"/>
<evidence type="ECO:0000256" key="1">
    <source>
        <dbReference type="SAM" id="Coils"/>
    </source>
</evidence>
<feature type="compositionally biased region" description="Basic and acidic residues" evidence="2">
    <location>
        <begin position="32"/>
        <end position="43"/>
    </location>
</feature>
<sequence>MDPVLQRFGDVTIQRLEKPKEPKVGPQSDNSSLEKSKESKDENSSGLEDESGDEFPIPGLKRSLPSSEISMKNETEMSDYDTESEMEESEGELNELNASEVLNIKPIPNKDNSEDDASSSTSFLKTADGDEITGLPKGLAMRRNIREVMDETKLDESTLAAQRQEAERLRRVQEQQRLLRELQRQAAQERMQHKVISLLQGNQFSKPVKYRHPKKKLAEKKNTYIESNKDREYCTSETAKWSDKIHDKTSKRPFELVKVPKNATPPPMGAPKSNRNIPVAKKGGADLSHRYKKLFKTKPPVQTIDISSDDDCIVVSEPEGDEDEPEDDPGNSGMHTNDEFNQPDEHGRVLVNVGPPR</sequence>
<evidence type="ECO:0000256" key="2">
    <source>
        <dbReference type="SAM" id="MobiDB-lite"/>
    </source>
</evidence>